<dbReference type="Proteomes" id="UP000238479">
    <property type="component" value="Chromosome 7"/>
</dbReference>
<reference evidence="1 2" key="1">
    <citation type="journal article" date="2018" name="Nat. Genet.">
        <title>The Rosa genome provides new insights in the design of modern roses.</title>
        <authorList>
            <person name="Bendahmane M."/>
        </authorList>
    </citation>
    <scope>NUCLEOTIDE SEQUENCE [LARGE SCALE GENOMIC DNA]</scope>
    <source>
        <strain evidence="2">cv. Old Blush</strain>
    </source>
</reference>
<sequence length="41" mass="4972">MKGWVISKARFMISMVSVYRELLWSFSLNYLKIAQRKNSWC</sequence>
<dbReference type="Gramene" id="PRQ19170">
    <property type="protein sequence ID" value="PRQ19170"/>
    <property type="gene ID" value="RchiOBHm_Chr7g0214211"/>
</dbReference>
<protein>
    <submittedName>
        <fullName evidence="1">Uncharacterized protein</fullName>
    </submittedName>
</protein>
<dbReference type="EMBL" id="PDCK01000045">
    <property type="protein sequence ID" value="PRQ19170.1"/>
    <property type="molecule type" value="Genomic_DNA"/>
</dbReference>
<organism evidence="1 2">
    <name type="scientific">Rosa chinensis</name>
    <name type="common">China rose</name>
    <dbReference type="NCBI Taxonomy" id="74649"/>
    <lineage>
        <taxon>Eukaryota</taxon>
        <taxon>Viridiplantae</taxon>
        <taxon>Streptophyta</taxon>
        <taxon>Embryophyta</taxon>
        <taxon>Tracheophyta</taxon>
        <taxon>Spermatophyta</taxon>
        <taxon>Magnoliopsida</taxon>
        <taxon>eudicotyledons</taxon>
        <taxon>Gunneridae</taxon>
        <taxon>Pentapetalae</taxon>
        <taxon>rosids</taxon>
        <taxon>fabids</taxon>
        <taxon>Rosales</taxon>
        <taxon>Rosaceae</taxon>
        <taxon>Rosoideae</taxon>
        <taxon>Rosoideae incertae sedis</taxon>
        <taxon>Rosa</taxon>
    </lineage>
</organism>
<keyword evidence="2" id="KW-1185">Reference proteome</keyword>
<gene>
    <name evidence="1" type="ORF">RchiOBHm_Chr7g0214211</name>
</gene>
<comment type="caution">
    <text evidence="1">The sequence shown here is derived from an EMBL/GenBank/DDBJ whole genome shotgun (WGS) entry which is preliminary data.</text>
</comment>
<name>A0A2P6PB65_ROSCH</name>
<evidence type="ECO:0000313" key="1">
    <source>
        <dbReference type="EMBL" id="PRQ19170.1"/>
    </source>
</evidence>
<dbReference type="AlphaFoldDB" id="A0A2P6PB65"/>
<accession>A0A2P6PB65</accession>
<evidence type="ECO:0000313" key="2">
    <source>
        <dbReference type="Proteomes" id="UP000238479"/>
    </source>
</evidence>
<proteinExistence type="predicted"/>